<gene>
    <name evidence="1" type="ORF">UY3_03311</name>
</gene>
<dbReference type="Proteomes" id="UP000031443">
    <property type="component" value="Unassembled WGS sequence"/>
</dbReference>
<organism evidence="1 2">
    <name type="scientific">Chelonia mydas</name>
    <name type="common">Green sea-turtle</name>
    <name type="synonym">Chelonia agassizi</name>
    <dbReference type="NCBI Taxonomy" id="8469"/>
    <lineage>
        <taxon>Eukaryota</taxon>
        <taxon>Metazoa</taxon>
        <taxon>Chordata</taxon>
        <taxon>Craniata</taxon>
        <taxon>Vertebrata</taxon>
        <taxon>Euteleostomi</taxon>
        <taxon>Archelosauria</taxon>
        <taxon>Testudinata</taxon>
        <taxon>Testudines</taxon>
        <taxon>Cryptodira</taxon>
        <taxon>Durocryptodira</taxon>
        <taxon>Americhelydia</taxon>
        <taxon>Chelonioidea</taxon>
        <taxon>Cheloniidae</taxon>
        <taxon>Chelonia</taxon>
    </lineage>
</organism>
<accession>M7CF33</accession>
<keyword evidence="2" id="KW-1185">Reference proteome</keyword>
<sequence>MLAAIPTAPIGLERRTAASGIRDWPNLRTQQGENCVCTGVFCFDDLLKNELLFKKHSSQVEYRVRGMSAEWVLYKEEPSMGGKGWITCITVTSSSAWTYGGPGQTGTLIPEVSTQAWVLTCLECGLHIATKESQSGGTTMCERCLLVESFKRQIKELQEEVECEDFINRLHVETSGMEAAS</sequence>
<reference evidence="2" key="1">
    <citation type="journal article" date="2013" name="Nat. Genet.">
        <title>The draft genomes of soft-shell turtle and green sea turtle yield insights into the development and evolution of the turtle-specific body plan.</title>
        <authorList>
            <person name="Wang Z."/>
            <person name="Pascual-Anaya J."/>
            <person name="Zadissa A."/>
            <person name="Li W."/>
            <person name="Niimura Y."/>
            <person name="Huang Z."/>
            <person name="Li C."/>
            <person name="White S."/>
            <person name="Xiong Z."/>
            <person name="Fang D."/>
            <person name="Wang B."/>
            <person name="Ming Y."/>
            <person name="Chen Y."/>
            <person name="Zheng Y."/>
            <person name="Kuraku S."/>
            <person name="Pignatelli M."/>
            <person name="Herrero J."/>
            <person name="Beal K."/>
            <person name="Nozawa M."/>
            <person name="Li Q."/>
            <person name="Wang J."/>
            <person name="Zhang H."/>
            <person name="Yu L."/>
            <person name="Shigenobu S."/>
            <person name="Wang J."/>
            <person name="Liu J."/>
            <person name="Flicek P."/>
            <person name="Searle S."/>
            <person name="Wang J."/>
            <person name="Kuratani S."/>
            <person name="Yin Y."/>
            <person name="Aken B."/>
            <person name="Zhang G."/>
            <person name="Irie N."/>
        </authorList>
    </citation>
    <scope>NUCLEOTIDE SEQUENCE [LARGE SCALE GENOMIC DNA]</scope>
</reference>
<protein>
    <submittedName>
        <fullName evidence="1">Uncharacterized protein</fullName>
    </submittedName>
</protein>
<dbReference type="EMBL" id="KB516473">
    <property type="protein sequence ID" value="EMP39472.1"/>
    <property type="molecule type" value="Genomic_DNA"/>
</dbReference>
<evidence type="ECO:0000313" key="2">
    <source>
        <dbReference type="Proteomes" id="UP000031443"/>
    </source>
</evidence>
<proteinExistence type="predicted"/>
<name>M7CF33_CHEMY</name>
<evidence type="ECO:0000313" key="1">
    <source>
        <dbReference type="EMBL" id="EMP39472.1"/>
    </source>
</evidence>
<dbReference type="AlphaFoldDB" id="M7CF33"/>